<dbReference type="InterPro" id="IPR007527">
    <property type="entry name" value="Znf_SWIM"/>
</dbReference>
<accession>A0A7W5GB54</accession>
<dbReference type="Pfam" id="PF04434">
    <property type="entry name" value="SWIM"/>
    <property type="match status" value="1"/>
</dbReference>
<dbReference type="FunFam" id="3.40.50.300:FF:000533">
    <property type="entry name" value="Helicase, Snf2 family"/>
    <property type="match status" value="1"/>
</dbReference>
<evidence type="ECO:0000256" key="2">
    <source>
        <dbReference type="PROSITE-ProRule" id="PRU00325"/>
    </source>
</evidence>
<name>A0A7W5GB54_9BACL</name>
<dbReference type="EMBL" id="JACHXW010000010">
    <property type="protein sequence ID" value="MBB3153430.1"/>
    <property type="molecule type" value="Genomic_DNA"/>
</dbReference>
<dbReference type="CDD" id="cd18793">
    <property type="entry name" value="SF2_C_SNF"/>
    <property type="match status" value="1"/>
</dbReference>
<dbReference type="GO" id="GO:0005524">
    <property type="term" value="F:ATP binding"/>
    <property type="evidence" value="ECO:0007669"/>
    <property type="project" value="InterPro"/>
</dbReference>
<dbReference type="PANTHER" id="PTHR10799">
    <property type="entry name" value="SNF2/RAD54 HELICASE FAMILY"/>
    <property type="match status" value="1"/>
</dbReference>
<keyword evidence="7" id="KW-0347">Helicase</keyword>
<dbReference type="PROSITE" id="PS51192">
    <property type="entry name" value="HELICASE_ATP_BIND_1"/>
    <property type="match status" value="1"/>
</dbReference>
<feature type="domain" description="Helicase ATP-binding" evidence="5">
    <location>
        <begin position="673"/>
        <end position="836"/>
    </location>
</feature>
<dbReference type="SMART" id="SM00490">
    <property type="entry name" value="HELICc"/>
    <property type="match status" value="1"/>
</dbReference>
<feature type="region of interest" description="Disordered" evidence="3">
    <location>
        <begin position="103"/>
        <end position="126"/>
    </location>
</feature>
<feature type="domain" description="Helicase C-terminal" evidence="6">
    <location>
        <begin position="949"/>
        <end position="1103"/>
    </location>
</feature>
<dbReference type="Pfam" id="PF00271">
    <property type="entry name" value="Helicase_C"/>
    <property type="match status" value="1"/>
</dbReference>
<dbReference type="SMART" id="SM00487">
    <property type="entry name" value="DEXDc"/>
    <property type="match status" value="1"/>
</dbReference>
<keyword evidence="2" id="KW-0862">Zinc</keyword>
<dbReference type="InterPro" id="IPR000330">
    <property type="entry name" value="SNF2_N"/>
</dbReference>
<keyword evidence="7" id="KW-0067">ATP-binding</keyword>
<keyword evidence="8" id="KW-1185">Reference proteome</keyword>
<dbReference type="Proteomes" id="UP000518605">
    <property type="component" value="Unassembled WGS sequence"/>
</dbReference>
<evidence type="ECO:0000256" key="3">
    <source>
        <dbReference type="SAM" id="MobiDB-lite"/>
    </source>
</evidence>
<dbReference type="InterPro" id="IPR001650">
    <property type="entry name" value="Helicase_C-like"/>
</dbReference>
<evidence type="ECO:0000259" key="6">
    <source>
        <dbReference type="PROSITE" id="PS51194"/>
    </source>
</evidence>
<evidence type="ECO:0000259" key="5">
    <source>
        <dbReference type="PROSITE" id="PS51192"/>
    </source>
</evidence>
<keyword evidence="2" id="KW-0863">Zinc-finger</keyword>
<sequence length="1114" mass="126870">MHALSLRIIKLLCGEAFYERGEAYFQDGKVTITDSDPISGSYSAIVQGKKRYDVTIEIDRALDVDAVCTCLAFSSYDKYCKHIAAALLQIHELQELNDRPTKVYPSLLHPEDRPYDDDDEDAEDSPLSHIEPRYAKHAGLQTADTRLASSLLGLFDSRGQRTSTNRSILDARAALEVELTIKLHPYGYRKFMFGIELKIGPKRLYIVQRLREFLEKVDRREPFVFSKHFTYDPAIHRFERENDAVLRQLYQIYRHEMIFRQSSNRFYQAEAPSGGERMLLIPPLSWSSLLPLLQEAPTVLLQAGSQTYSGISLSDEAVPLHFSFDQAPSDGYQLQILGLDMITMMEEYGLIIADGKLLQLPADSAKRLAELKQLVDHTRRPSIAIAPEQMEPFMEKVIPGLMKLGSVQIAEAISDRVLQTQLKAKLYLDRIRDRLVAGLEFQYGDIVINPLEGSDKKRGTDRILMRNGDQERQILELMELVPFARTEAGYFMEDEDSEYEFLYHVVPQLERLLTVYATSAVKVRIVTKHAPPKVTVNVDERTDWLEFKFNMDGIPESEIRNLLQSLEVKRKYHRLPDGALLPLEGAEFQEIIRFLNDVGLSNGDIVGAEFRVPAVRGLHLIDSHENGKAIKLGKSFRQLLENMRNPDNLEFPVPSSLMPVLRDYQAFGFQWMKTLAHYRFGGILADDMGLGKTVQAIAFIVSVLPEIRKREQPALIVSPASLVYNWLNELKKFAPEIRAVIADGTKTQRSGVLSGSMEADVIITSYPLLRRDLTQYMKQSFHTLIMDEAQYFKNHTTQTAQAVKSIDAGYRFALTGTPIENSLEELWSIFGAVFPELFPSRQAFNELTRESVARRVRPFLLRRLKSDVLQELPDKIESIQASELLPEQKQLYVGFLAKLQQETVKHLNEEGFQKNRIRILAGITRLRQLCCHPALFVDGYEGSSAKFEQLLDIIEECQSAGKRLLIFSQFTEMLGLISRELGYRGVSYFYLDGQTKASERVELCNRFNSGERDLFLLSLKAGGTGLNLTGADTVILYDLWWNPAVEQQAADRAHRIGQKNVVQVIRLVAQGTVEDKMYELQQKKKHLIDEVIQPGQEAISSLSEQEIREILMIQ</sequence>
<evidence type="ECO:0000256" key="1">
    <source>
        <dbReference type="ARBA" id="ARBA00022801"/>
    </source>
</evidence>
<keyword evidence="7" id="KW-0547">Nucleotide-binding</keyword>
<proteinExistence type="predicted"/>
<dbReference type="AlphaFoldDB" id="A0A7W5GB54"/>
<reference evidence="7 8" key="1">
    <citation type="submission" date="2020-08" db="EMBL/GenBank/DDBJ databases">
        <title>Genomic Encyclopedia of Type Strains, Phase III (KMG-III): the genomes of soil and plant-associated and newly described type strains.</title>
        <authorList>
            <person name="Whitman W."/>
        </authorList>
    </citation>
    <scope>NUCLEOTIDE SEQUENCE [LARGE SCALE GENOMIC DNA]</scope>
    <source>
        <strain evidence="7 8">CECT 8234</strain>
    </source>
</reference>
<evidence type="ECO:0000313" key="8">
    <source>
        <dbReference type="Proteomes" id="UP000518605"/>
    </source>
</evidence>
<dbReference type="Gene3D" id="3.40.50.300">
    <property type="entry name" value="P-loop containing nucleotide triphosphate hydrolases"/>
    <property type="match status" value="1"/>
</dbReference>
<dbReference type="InterPro" id="IPR049730">
    <property type="entry name" value="SNF2/RAD54-like_C"/>
</dbReference>
<dbReference type="GO" id="GO:0016787">
    <property type="term" value="F:hydrolase activity"/>
    <property type="evidence" value="ECO:0007669"/>
    <property type="project" value="UniProtKB-KW"/>
</dbReference>
<dbReference type="Pfam" id="PF00176">
    <property type="entry name" value="SNF2-rel_dom"/>
    <property type="match status" value="1"/>
</dbReference>
<organism evidence="7 8">
    <name type="scientific">Paenibacillus endophyticus</name>
    <dbReference type="NCBI Taxonomy" id="1294268"/>
    <lineage>
        <taxon>Bacteria</taxon>
        <taxon>Bacillati</taxon>
        <taxon>Bacillota</taxon>
        <taxon>Bacilli</taxon>
        <taxon>Bacillales</taxon>
        <taxon>Paenibacillaceae</taxon>
        <taxon>Paenibacillus</taxon>
    </lineage>
</organism>
<gene>
    <name evidence="7" type="ORF">FHS16_003492</name>
</gene>
<evidence type="ECO:0000259" key="4">
    <source>
        <dbReference type="PROSITE" id="PS50966"/>
    </source>
</evidence>
<dbReference type="RefSeq" id="WP_183564997.1">
    <property type="nucleotide sequence ID" value="NZ_CBCSLB010000007.1"/>
</dbReference>
<dbReference type="Gene3D" id="3.40.50.10810">
    <property type="entry name" value="Tandem AAA-ATPase domain"/>
    <property type="match status" value="1"/>
</dbReference>
<feature type="compositionally biased region" description="Acidic residues" evidence="3">
    <location>
        <begin position="114"/>
        <end position="124"/>
    </location>
</feature>
<dbReference type="SUPFAM" id="SSF52540">
    <property type="entry name" value="P-loop containing nucleoside triphosphate hydrolases"/>
    <property type="match status" value="2"/>
</dbReference>
<dbReference type="Pfam" id="PF08455">
    <property type="entry name" value="SNF2_assoc"/>
    <property type="match status" value="1"/>
</dbReference>
<dbReference type="InterPro" id="IPR038718">
    <property type="entry name" value="SNF2-like_sf"/>
</dbReference>
<evidence type="ECO:0000313" key="7">
    <source>
        <dbReference type="EMBL" id="MBB3153430.1"/>
    </source>
</evidence>
<dbReference type="InterPro" id="IPR014001">
    <property type="entry name" value="Helicase_ATP-bd"/>
</dbReference>
<dbReference type="GO" id="GO:0004386">
    <property type="term" value="F:helicase activity"/>
    <property type="evidence" value="ECO:0007669"/>
    <property type="project" value="UniProtKB-KW"/>
</dbReference>
<keyword evidence="1" id="KW-0378">Hydrolase</keyword>
<keyword evidence="2" id="KW-0479">Metal-binding</keyword>
<dbReference type="GO" id="GO:0008270">
    <property type="term" value="F:zinc ion binding"/>
    <property type="evidence" value="ECO:0007669"/>
    <property type="project" value="UniProtKB-KW"/>
</dbReference>
<dbReference type="PROSITE" id="PS51194">
    <property type="entry name" value="HELICASE_CTER"/>
    <property type="match status" value="1"/>
</dbReference>
<comment type="caution">
    <text evidence="7">The sequence shown here is derived from an EMBL/GenBank/DDBJ whole genome shotgun (WGS) entry which is preliminary data.</text>
</comment>
<dbReference type="InterPro" id="IPR013663">
    <property type="entry name" value="Helicase_SWF/SNF/SWI_bac"/>
</dbReference>
<dbReference type="PROSITE" id="PS50966">
    <property type="entry name" value="ZF_SWIM"/>
    <property type="match status" value="1"/>
</dbReference>
<dbReference type="InterPro" id="IPR027417">
    <property type="entry name" value="P-loop_NTPase"/>
</dbReference>
<feature type="domain" description="SWIM-type" evidence="4">
    <location>
        <begin position="52"/>
        <end position="91"/>
    </location>
</feature>
<protein>
    <submittedName>
        <fullName evidence="7">Superfamily II DNA or RNA helicase</fullName>
    </submittedName>
</protein>